<feature type="compositionally biased region" description="Polar residues" evidence="1">
    <location>
        <begin position="198"/>
        <end position="208"/>
    </location>
</feature>
<evidence type="ECO:0000313" key="2">
    <source>
        <dbReference type="Proteomes" id="UP000694888"/>
    </source>
</evidence>
<organism evidence="2 3">
    <name type="scientific">Aplysia californica</name>
    <name type="common">California sea hare</name>
    <dbReference type="NCBI Taxonomy" id="6500"/>
    <lineage>
        <taxon>Eukaryota</taxon>
        <taxon>Metazoa</taxon>
        <taxon>Spiralia</taxon>
        <taxon>Lophotrochozoa</taxon>
        <taxon>Mollusca</taxon>
        <taxon>Gastropoda</taxon>
        <taxon>Heterobranchia</taxon>
        <taxon>Euthyneura</taxon>
        <taxon>Tectipleura</taxon>
        <taxon>Aplysiida</taxon>
        <taxon>Aplysioidea</taxon>
        <taxon>Aplysiidae</taxon>
        <taxon>Aplysia</taxon>
    </lineage>
</organism>
<feature type="compositionally biased region" description="Basic and acidic residues" evidence="1">
    <location>
        <begin position="129"/>
        <end position="143"/>
    </location>
</feature>
<feature type="region of interest" description="Disordered" evidence="1">
    <location>
        <begin position="171"/>
        <end position="362"/>
    </location>
</feature>
<reference evidence="3" key="1">
    <citation type="submission" date="2025-08" db="UniProtKB">
        <authorList>
            <consortium name="RefSeq"/>
        </authorList>
    </citation>
    <scope>IDENTIFICATION</scope>
</reference>
<feature type="region of interest" description="Disordered" evidence="1">
    <location>
        <begin position="414"/>
        <end position="438"/>
    </location>
</feature>
<dbReference type="RefSeq" id="XP_012938422.1">
    <property type="nucleotide sequence ID" value="XM_013082968.2"/>
</dbReference>
<feature type="compositionally biased region" description="Basic residues" evidence="1">
    <location>
        <begin position="539"/>
        <end position="551"/>
    </location>
</feature>
<keyword evidence="2" id="KW-1185">Reference proteome</keyword>
<feature type="region of interest" description="Disordered" evidence="1">
    <location>
        <begin position="601"/>
        <end position="621"/>
    </location>
</feature>
<evidence type="ECO:0000313" key="3">
    <source>
        <dbReference type="RefSeq" id="XP_012938422.1"/>
    </source>
</evidence>
<evidence type="ECO:0000256" key="1">
    <source>
        <dbReference type="SAM" id="MobiDB-lite"/>
    </source>
</evidence>
<feature type="region of interest" description="Disordered" evidence="1">
    <location>
        <begin position="490"/>
        <end position="587"/>
    </location>
</feature>
<feature type="region of interest" description="Disordered" evidence="1">
    <location>
        <begin position="675"/>
        <end position="698"/>
    </location>
</feature>
<name>A0ABM1A0M8_APLCA</name>
<feature type="compositionally biased region" description="Basic and acidic residues" evidence="1">
    <location>
        <begin position="305"/>
        <end position="323"/>
    </location>
</feature>
<dbReference type="Proteomes" id="UP000694888">
    <property type="component" value="Unplaced"/>
</dbReference>
<feature type="compositionally biased region" description="Basic and acidic residues" evidence="1">
    <location>
        <begin position="254"/>
        <end position="267"/>
    </location>
</feature>
<accession>A0ABM1A0M8</accession>
<dbReference type="GeneID" id="101857720"/>
<protein>
    <submittedName>
        <fullName evidence="3">Uncharacterized protein LOC101857720</fullName>
    </submittedName>
</protein>
<proteinExistence type="predicted"/>
<feature type="compositionally biased region" description="Acidic residues" evidence="1">
    <location>
        <begin position="276"/>
        <end position="304"/>
    </location>
</feature>
<feature type="compositionally biased region" description="Basic and acidic residues" evidence="1">
    <location>
        <begin position="504"/>
        <end position="515"/>
    </location>
</feature>
<feature type="compositionally biased region" description="Basic residues" evidence="1">
    <location>
        <begin position="490"/>
        <end position="503"/>
    </location>
</feature>
<feature type="region of interest" description="Disordered" evidence="1">
    <location>
        <begin position="125"/>
        <end position="151"/>
    </location>
</feature>
<gene>
    <name evidence="3" type="primary">LOC101857720</name>
</gene>
<sequence length="769" mass="85810">MAETKLLPLELRQLVCCRLLSHNREVITLDDLEPTGRVVPLELGKLRRTTRRVAALLRQPEAGDFLTPKPKARFPANICYVCRALNPFTRTLRGVCHHLPPAPHPSFISEKDVRRDFHAKIASNIRHNSRADLESQGESRSRDEEDEGVASGDEVFDTSVLHAADADSPAHFSLPPVFSKAGPTRATPRTKRVVPMVSENTFVTSNCKPSFDDEDDGSDNDATNRTGSGDVNSRDARGTPEPSSRKFLTSRSRSSGEKVTRLPEVRRGCSLVGQVLEEDDVDEDDDGLEDEKEENFDDGDDGDDNEGKADVSHRHQVRRETLKTRRRPGQSSTSRGADERAMRDQPHDLEMTSRSDPGTNHHVTLESELTGASLHIDEDYVPMSVTIKKLTEADLHDRGFSRYQDYSDVLSDSLSGSLGVSRDTSLADSEEGGDSPSSFMARLREASWCECPQSDSDSGQCRECRGSGGHENWCVSAGSVCHGCRKPIKKVKGHAHMRRRRSTKSLEDPASRRSPDTMIATLKGNKSLHDQRGCSAKQKERKRKNKGRGGKKSREADDDDEMEQRVRFNDTVQQVSPDNRKRLPKTALDYENLRNYDHVRSPETSYYNKQSRGKKGEGDGWATMVERDLDEEEANRSKKVRERPKSLDDYRIPGVGVNVHRAAYILALQDARIRNSSKKNNNSKKKKRGGKKGGEATTDYPGTVFSYFPLLRKPVSESESTAQSSSSSTLGLRQAEGSKVKLKNAMKHIFGSVKMADYYPGGSRWRKLA</sequence>
<feature type="compositionally biased region" description="Basic and acidic residues" evidence="1">
    <location>
        <begin position="336"/>
        <end position="353"/>
    </location>
</feature>
<feature type="compositionally biased region" description="Basic residues" evidence="1">
    <location>
        <begin position="675"/>
        <end position="691"/>
    </location>
</feature>